<protein>
    <submittedName>
        <fullName evidence="1">Uncharacterized protein</fullName>
    </submittedName>
</protein>
<proteinExistence type="predicted"/>
<dbReference type="EMBL" id="CANTFM010001145">
    <property type="protein sequence ID" value="CAI5735699.1"/>
    <property type="molecule type" value="Genomic_DNA"/>
</dbReference>
<accession>A0AAV0ULX1</accession>
<gene>
    <name evidence="1" type="ORF">PDE001_LOCUS6093</name>
</gene>
<dbReference type="Proteomes" id="UP001162029">
    <property type="component" value="Unassembled WGS sequence"/>
</dbReference>
<name>A0AAV0ULX1_9STRA</name>
<sequence length="415" mass="45560">MPVSNNNEAALAVANRPPDIKEQGRIHRTQIAPVDNVDEEMKTKRHGLVVGPKHPLVHELAAMLRPKRPTVSSNEDDNASAYEDDDLPILESNRTSCCTPRDPVIITASTVEGPVDRFSDSVPEGELHVWVYEARELSAPWSMTDATYKEHGLRVRCGLLGAVQESPCNILGDKKNPVWRGADNRARDKLGGYFAWALGQPEETAGDRLSRGVETSECKLEIDVVCGERIVGLARVALEDLLLSSKDRAFEEDALDSRGSKVVRLSPHWLPLVGNNRGSLQISLDFVPVPKQMLRGSSRSVSLVNCSPEMSDEHDADNQSNAGVAGQWKSHFPRSFVKGRPAVPWLDQRHDTFQLDTEDDAISSSNVIISRSGGVTMYIPTKVARTPPKAKTVGSPPLASKVIYFVVSSISYREA</sequence>
<comment type="caution">
    <text evidence="1">The sequence shown here is derived from an EMBL/GenBank/DDBJ whole genome shotgun (WGS) entry which is preliminary data.</text>
</comment>
<evidence type="ECO:0000313" key="1">
    <source>
        <dbReference type="EMBL" id="CAI5735699.1"/>
    </source>
</evidence>
<reference evidence="1" key="1">
    <citation type="submission" date="2022-12" db="EMBL/GenBank/DDBJ databases">
        <authorList>
            <person name="Webb A."/>
        </authorList>
    </citation>
    <scope>NUCLEOTIDE SEQUENCE</scope>
    <source>
        <strain evidence="1">Pd1</strain>
    </source>
</reference>
<evidence type="ECO:0000313" key="2">
    <source>
        <dbReference type="Proteomes" id="UP001162029"/>
    </source>
</evidence>
<organism evidence="1 2">
    <name type="scientific">Peronospora destructor</name>
    <dbReference type="NCBI Taxonomy" id="86335"/>
    <lineage>
        <taxon>Eukaryota</taxon>
        <taxon>Sar</taxon>
        <taxon>Stramenopiles</taxon>
        <taxon>Oomycota</taxon>
        <taxon>Peronosporomycetes</taxon>
        <taxon>Peronosporales</taxon>
        <taxon>Peronosporaceae</taxon>
        <taxon>Peronospora</taxon>
    </lineage>
</organism>
<keyword evidence="2" id="KW-1185">Reference proteome</keyword>
<dbReference type="AlphaFoldDB" id="A0AAV0ULX1"/>